<dbReference type="PANTHER" id="PTHR33254">
    <property type="entry name" value="4-HYDROXY-4-METHYL-2-OXOGLUTARATE ALDOLASE 3-RELATED"/>
    <property type="match status" value="1"/>
</dbReference>
<protein>
    <recommendedName>
        <fullName evidence="10">4-hydroxy-4-methyl-2-oxoglutarate aldolase</fullName>
        <shortName evidence="10">HMG aldolase</shortName>
        <ecNumber evidence="10">4.1.1.112</ecNumber>
        <ecNumber evidence="10">4.1.3.17</ecNumber>
    </recommendedName>
    <alternativeName>
        <fullName evidence="10">Oxaloacetate decarboxylase</fullName>
    </alternativeName>
</protein>
<dbReference type="AlphaFoldDB" id="A0A5J6WW51"/>
<dbReference type="Gene3D" id="3.50.30.40">
    <property type="entry name" value="Ribonuclease E inhibitor RraA/RraA-like"/>
    <property type="match status" value="1"/>
</dbReference>
<comment type="catalytic activity">
    <reaction evidence="1 10">
        <text>4-hydroxy-4-methyl-2-oxoglutarate = 2 pyruvate</text>
        <dbReference type="Rhea" id="RHEA:22748"/>
        <dbReference type="ChEBI" id="CHEBI:15361"/>
        <dbReference type="ChEBI" id="CHEBI:58276"/>
        <dbReference type="EC" id="4.1.3.17"/>
    </reaction>
</comment>
<evidence type="ECO:0000256" key="3">
    <source>
        <dbReference type="ARBA" id="ARBA00008621"/>
    </source>
</evidence>
<evidence type="ECO:0000256" key="1">
    <source>
        <dbReference type="ARBA" id="ARBA00001342"/>
    </source>
</evidence>
<evidence type="ECO:0000256" key="5">
    <source>
        <dbReference type="ARBA" id="ARBA00022723"/>
    </source>
</evidence>
<dbReference type="GO" id="GO:0047443">
    <property type="term" value="F:4-hydroxy-4-methyl-2-oxoglutarate aldolase activity"/>
    <property type="evidence" value="ECO:0007669"/>
    <property type="project" value="UniProtKB-EC"/>
</dbReference>
<dbReference type="GO" id="GO:0046872">
    <property type="term" value="F:metal ion binding"/>
    <property type="evidence" value="ECO:0007669"/>
    <property type="project" value="UniProtKB-KW"/>
</dbReference>
<evidence type="ECO:0000313" key="11">
    <source>
        <dbReference type="EMBL" id="QFI53953.1"/>
    </source>
</evidence>
<dbReference type="GO" id="GO:0008428">
    <property type="term" value="F:ribonuclease inhibitor activity"/>
    <property type="evidence" value="ECO:0007669"/>
    <property type="project" value="InterPro"/>
</dbReference>
<dbReference type="Pfam" id="PF03737">
    <property type="entry name" value="RraA-like"/>
    <property type="match status" value="1"/>
</dbReference>
<dbReference type="EC" id="4.1.3.17" evidence="10"/>
<dbReference type="NCBIfam" id="NF009134">
    <property type="entry name" value="PRK12487.1"/>
    <property type="match status" value="1"/>
</dbReference>
<comment type="function">
    <text evidence="7 10">Catalyzes the aldol cleavage of 4-hydroxy-4-methyl-2-oxoglutarate (HMG) into 2 molecules of pyruvate. Also contains a secondary oxaloacetate (OAA) decarboxylase activity due to the common pyruvate enolate transition state formed following C-C bond cleavage in the retro-aldol and decarboxylation reactions.</text>
</comment>
<comment type="subunit">
    <text evidence="4 10">Homotrimer.</text>
</comment>
<dbReference type="KEGG" id="asim:FE240_04130"/>
<keyword evidence="6 10" id="KW-0456">Lyase</keyword>
<sequence length="165" mass="17206">MSLPAPFDLLPDLCDNHQGLLHVAAPGFVDFGGKKTFHGVAVTLSCFEDNSLVRDLVGQDGHGKVLVIDGKGSLRRALLGDLLAQKAMDNGWEGIVINGAVRDVVTLGSLPLGVKALAACPVKTEKLGAGELGLVVSFADVTIHPGDYIYADPNGLVVSRVQLPA</sequence>
<organism evidence="11 12">
    <name type="scientific">Aeromonas simiae</name>
    <dbReference type="NCBI Taxonomy" id="218936"/>
    <lineage>
        <taxon>Bacteria</taxon>
        <taxon>Pseudomonadati</taxon>
        <taxon>Pseudomonadota</taxon>
        <taxon>Gammaproteobacteria</taxon>
        <taxon>Aeromonadales</taxon>
        <taxon>Aeromonadaceae</taxon>
        <taxon>Aeromonas</taxon>
    </lineage>
</organism>
<evidence type="ECO:0000256" key="6">
    <source>
        <dbReference type="ARBA" id="ARBA00023239"/>
    </source>
</evidence>
<dbReference type="SUPFAM" id="SSF89562">
    <property type="entry name" value="RraA-like"/>
    <property type="match status" value="1"/>
</dbReference>
<dbReference type="InterPro" id="IPR010203">
    <property type="entry name" value="RraA"/>
</dbReference>
<gene>
    <name evidence="11" type="ORF">FE240_04130</name>
</gene>
<evidence type="ECO:0000256" key="2">
    <source>
        <dbReference type="ARBA" id="ARBA00001968"/>
    </source>
</evidence>
<reference evidence="11 12" key="1">
    <citation type="submission" date="2019-05" db="EMBL/GenBank/DDBJ databases">
        <title>OXA-830, a novel chromosomally encoded expanded-spectrum class D beta-lactamase in Aeromonas simiae.</title>
        <authorList>
            <person name="Zhou W."/>
            <person name="Chen Q."/>
        </authorList>
    </citation>
    <scope>NUCLEOTIDE SEQUENCE [LARGE SCALE GENOMIC DNA]</scope>
    <source>
        <strain evidence="11 12">A6</strain>
    </source>
</reference>
<comment type="catalytic activity">
    <reaction evidence="8 10">
        <text>oxaloacetate + H(+) = pyruvate + CO2</text>
        <dbReference type="Rhea" id="RHEA:15641"/>
        <dbReference type="ChEBI" id="CHEBI:15361"/>
        <dbReference type="ChEBI" id="CHEBI:15378"/>
        <dbReference type="ChEBI" id="CHEBI:16452"/>
        <dbReference type="ChEBI" id="CHEBI:16526"/>
        <dbReference type="EC" id="4.1.1.112"/>
    </reaction>
</comment>
<dbReference type="InterPro" id="IPR036704">
    <property type="entry name" value="RraA/RraA-like_sf"/>
</dbReference>
<name>A0A5J6WW51_9GAMM</name>
<evidence type="ECO:0000313" key="12">
    <source>
        <dbReference type="Proteomes" id="UP000594034"/>
    </source>
</evidence>
<dbReference type="GO" id="GO:0008948">
    <property type="term" value="F:oxaloacetate decarboxylase activity"/>
    <property type="evidence" value="ECO:0007669"/>
    <property type="project" value="UniProtKB-EC"/>
</dbReference>
<evidence type="ECO:0000256" key="7">
    <source>
        <dbReference type="ARBA" id="ARBA00025046"/>
    </source>
</evidence>
<comment type="cofactor">
    <cofactor evidence="2 10">
        <name>a divalent metal cation</name>
        <dbReference type="ChEBI" id="CHEBI:60240"/>
    </cofactor>
</comment>
<proteinExistence type="inferred from homology"/>
<dbReference type="EC" id="4.1.1.112" evidence="10"/>
<evidence type="ECO:0000256" key="4">
    <source>
        <dbReference type="ARBA" id="ARBA00011233"/>
    </source>
</evidence>
<feature type="binding site" evidence="9">
    <location>
        <begin position="80"/>
        <end position="83"/>
    </location>
    <ligand>
        <name>substrate</name>
    </ligand>
</feature>
<comment type="cofactor">
    <cofactor evidence="9">
        <name>Mg(2+)</name>
        <dbReference type="ChEBI" id="CHEBI:18420"/>
    </cofactor>
</comment>
<evidence type="ECO:0000256" key="8">
    <source>
        <dbReference type="ARBA" id="ARBA00047973"/>
    </source>
</evidence>
<dbReference type="NCBIfam" id="NF006875">
    <property type="entry name" value="PRK09372.1"/>
    <property type="match status" value="1"/>
</dbReference>
<comment type="similarity">
    <text evidence="3 10">Belongs to the class II aldolase/RraA-like family.</text>
</comment>
<dbReference type="EMBL" id="CP040449">
    <property type="protein sequence ID" value="QFI53953.1"/>
    <property type="molecule type" value="Genomic_DNA"/>
</dbReference>
<feature type="binding site" evidence="9">
    <location>
        <position position="103"/>
    </location>
    <ligand>
        <name>Mg(2+)</name>
        <dbReference type="ChEBI" id="CHEBI:18420"/>
    </ligand>
</feature>
<dbReference type="InterPro" id="IPR005493">
    <property type="entry name" value="RraA/RraA-like"/>
</dbReference>
<dbReference type="CDD" id="cd16841">
    <property type="entry name" value="RraA_family"/>
    <property type="match status" value="1"/>
</dbReference>
<evidence type="ECO:0000256" key="9">
    <source>
        <dbReference type="PIRSR" id="PIRSR605493-1"/>
    </source>
</evidence>
<keyword evidence="12" id="KW-1185">Reference proteome</keyword>
<dbReference type="GO" id="GO:0051252">
    <property type="term" value="P:regulation of RNA metabolic process"/>
    <property type="evidence" value="ECO:0007669"/>
    <property type="project" value="InterPro"/>
</dbReference>
<accession>A0A5J6WW51</accession>
<dbReference type="Proteomes" id="UP000594034">
    <property type="component" value="Chromosome"/>
</dbReference>
<evidence type="ECO:0000256" key="10">
    <source>
        <dbReference type="RuleBase" id="RU004338"/>
    </source>
</evidence>
<feature type="binding site" evidence="9">
    <location>
        <position position="102"/>
    </location>
    <ligand>
        <name>substrate</name>
    </ligand>
</feature>
<dbReference type="PANTHER" id="PTHR33254:SF4">
    <property type="entry name" value="4-HYDROXY-4-METHYL-2-OXOGLUTARATE ALDOLASE 3-RELATED"/>
    <property type="match status" value="1"/>
</dbReference>
<keyword evidence="9" id="KW-0460">Magnesium</keyword>
<keyword evidence="5 9" id="KW-0479">Metal-binding</keyword>
<dbReference type="RefSeq" id="WP_193003483.1">
    <property type="nucleotide sequence ID" value="NZ_CP040449.1"/>
</dbReference>
<dbReference type="NCBIfam" id="TIGR01935">
    <property type="entry name" value="NOT-MenG"/>
    <property type="match status" value="1"/>
</dbReference>